<dbReference type="EMBL" id="DS469561">
    <property type="protein sequence ID" value="EDO42743.1"/>
    <property type="molecule type" value="Genomic_DNA"/>
</dbReference>
<organism evidence="9 10">
    <name type="scientific">Nematostella vectensis</name>
    <name type="common">Starlet sea anemone</name>
    <dbReference type="NCBI Taxonomy" id="45351"/>
    <lineage>
        <taxon>Eukaryota</taxon>
        <taxon>Metazoa</taxon>
        <taxon>Cnidaria</taxon>
        <taxon>Anthozoa</taxon>
        <taxon>Hexacorallia</taxon>
        <taxon>Actiniaria</taxon>
        <taxon>Edwardsiidae</taxon>
        <taxon>Nematostella</taxon>
    </lineage>
</organism>
<dbReference type="PhylomeDB" id="A7S0J3"/>
<evidence type="ECO:0000256" key="6">
    <source>
        <dbReference type="ARBA" id="ARBA00023034"/>
    </source>
</evidence>
<dbReference type="AlphaFoldDB" id="A7S0J3"/>
<name>A7S0J3_NEMVE</name>
<evidence type="ECO:0000256" key="8">
    <source>
        <dbReference type="ARBA" id="ARBA00023180"/>
    </source>
</evidence>
<evidence type="ECO:0000313" key="10">
    <source>
        <dbReference type="Proteomes" id="UP000001593"/>
    </source>
</evidence>
<keyword evidence="7" id="KW-0472">Membrane</keyword>
<dbReference type="GO" id="GO:0008146">
    <property type="term" value="F:sulfotransferase activity"/>
    <property type="evidence" value="ECO:0007669"/>
    <property type="project" value="InterPro"/>
</dbReference>
<comment type="subcellular location">
    <subcellularLocation>
        <location evidence="1">Golgi apparatus membrane</location>
        <topology evidence="1">Single-pass type II membrane protein</topology>
    </subcellularLocation>
</comment>
<evidence type="ECO:0000256" key="2">
    <source>
        <dbReference type="ARBA" id="ARBA00022679"/>
    </source>
</evidence>
<evidence type="ECO:0000256" key="5">
    <source>
        <dbReference type="ARBA" id="ARBA00022989"/>
    </source>
</evidence>
<dbReference type="eggNOG" id="KOG3922">
    <property type="taxonomic scope" value="Eukaryota"/>
</dbReference>
<dbReference type="OMA" id="YSHTYIN"/>
<protein>
    <recommendedName>
        <fullName evidence="11">Carbohydrate sulfotransferase</fullName>
    </recommendedName>
</protein>
<evidence type="ECO:0000256" key="4">
    <source>
        <dbReference type="ARBA" id="ARBA00022968"/>
    </source>
</evidence>
<sequence>QTNHTRFVFIAHFYFRSRLKRLHYSHTYINQVRDPVKRVISHYFYLHRSQERPLNRIRKMKKSGFINETLEECLAKQHPGCESNLMTRFFCGKHSFCRSGSNKALSKAKHNISRYYASVGLLEHFSLYLRVLNKRLPEFVS</sequence>
<reference evidence="9 10" key="1">
    <citation type="journal article" date="2007" name="Science">
        <title>Sea anemone genome reveals ancestral eumetazoan gene repertoire and genomic organization.</title>
        <authorList>
            <person name="Putnam N.H."/>
            <person name="Srivastava M."/>
            <person name="Hellsten U."/>
            <person name="Dirks B."/>
            <person name="Chapman J."/>
            <person name="Salamov A."/>
            <person name="Terry A."/>
            <person name="Shapiro H."/>
            <person name="Lindquist E."/>
            <person name="Kapitonov V.V."/>
            <person name="Jurka J."/>
            <person name="Genikhovich G."/>
            <person name="Grigoriev I.V."/>
            <person name="Lucas S.M."/>
            <person name="Steele R.E."/>
            <person name="Finnerty J.R."/>
            <person name="Technau U."/>
            <person name="Martindale M.Q."/>
            <person name="Rokhsar D.S."/>
        </authorList>
    </citation>
    <scope>NUCLEOTIDE SEQUENCE [LARGE SCALE GENOMIC DNA]</scope>
    <source>
        <strain evidence="10">CH2 X CH6</strain>
    </source>
</reference>
<dbReference type="Proteomes" id="UP000001593">
    <property type="component" value="Unassembled WGS sequence"/>
</dbReference>
<evidence type="ECO:0000313" key="9">
    <source>
        <dbReference type="EMBL" id="EDO42743.1"/>
    </source>
</evidence>
<keyword evidence="2" id="KW-0808">Transferase</keyword>
<feature type="non-terminal residue" evidence="9">
    <location>
        <position position="1"/>
    </location>
</feature>
<keyword evidence="5" id="KW-1133">Transmembrane helix</keyword>
<evidence type="ECO:0008006" key="11">
    <source>
        <dbReference type="Google" id="ProtNLM"/>
    </source>
</evidence>
<proteinExistence type="predicted"/>
<dbReference type="STRING" id="45351.A7S0J3"/>
<feature type="non-terminal residue" evidence="9">
    <location>
        <position position="141"/>
    </location>
</feature>
<keyword evidence="10" id="KW-1185">Reference proteome</keyword>
<keyword evidence="4" id="KW-0735">Signal-anchor</keyword>
<dbReference type="HOGENOM" id="CLU_1830216_0_0_1"/>
<dbReference type="InParanoid" id="A7S0J3"/>
<dbReference type="GO" id="GO:0000139">
    <property type="term" value="C:Golgi membrane"/>
    <property type="evidence" value="ECO:0007669"/>
    <property type="project" value="UniProtKB-SubCell"/>
</dbReference>
<evidence type="ECO:0000256" key="1">
    <source>
        <dbReference type="ARBA" id="ARBA00004323"/>
    </source>
</evidence>
<dbReference type="PANTHER" id="PTHR12129:SF15">
    <property type="entry name" value="URONYL 2-SULFOTRANSFERASE"/>
    <property type="match status" value="1"/>
</dbReference>
<keyword evidence="8" id="KW-0325">Glycoprotein</keyword>
<keyword evidence="3" id="KW-0812">Transmembrane</keyword>
<dbReference type="Gene3D" id="3.40.50.300">
    <property type="entry name" value="P-loop containing nucleotide triphosphate hydrolases"/>
    <property type="match status" value="1"/>
</dbReference>
<evidence type="ECO:0000256" key="3">
    <source>
        <dbReference type="ARBA" id="ARBA00022692"/>
    </source>
</evidence>
<dbReference type="InterPro" id="IPR007734">
    <property type="entry name" value="Heparan_SO4_2-O-STrfase"/>
</dbReference>
<dbReference type="PANTHER" id="PTHR12129">
    <property type="entry name" value="HEPARAN SULFATE 2-O-SULFOTRANSFERASE"/>
    <property type="match status" value="1"/>
</dbReference>
<evidence type="ECO:0000256" key="7">
    <source>
        <dbReference type="ARBA" id="ARBA00023136"/>
    </source>
</evidence>
<gene>
    <name evidence="9" type="ORF">NEMVEDRAFT_v1g100082</name>
</gene>
<keyword evidence="6" id="KW-0333">Golgi apparatus</keyword>
<dbReference type="InterPro" id="IPR027417">
    <property type="entry name" value="P-loop_NTPase"/>
</dbReference>
<accession>A7S0J3</accession>